<name>A0A0F9BPC9_9ZZZZ</name>
<organism evidence="1">
    <name type="scientific">marine sediment metagenome</name>
    <dbReference type="NCBI Taxonomy" id="412755"/>
    <lineage>
        <taxon>unclassified sequences</taxon>
        <taxon>metagenomes</taxon>
        <taxon>ecological metagenomes</taxon>
    </lineage>
</organism>
<dbReference type="EMBL" id="LAZR01050935">
    <property type="protein sequence ID" value="KKK86246.1"/>
    <property type="molecule type" value="Genomic_DNA"/>
</dbReference>
<accession>A0A0F9BPC9</accession>
<sequence length="115" mass="12794">MVDTGKKTYLLPKKLAKIFGEWCKPGRDYSPKVAGAILVWMTLEPATREQIIDLAYSDNIEKATKKAKDILTNSVVEAATIQEFGSLKEAAEEAQAILEVVRREAKEVSGVKKKR</sequence>
<proteinExistence type="predicted"/>
<gene>
    <name evidence="1" type="ORF">LCGC14_2765160</name>
</gene>
<reference evidence="1" key="1">
    <citation type="journal article" date="2015" name="Nature">
        <title>Complex archaea that bridge the gap between prokaryotes and eukaryotes.</title>
        <authorList>
            <person name="Spang A."/>
            <person name="Saw J.H."/>
            <person name="Jorgensen S.L."/>
            <person name="Zaremba-Niedzwiedzka K."/>
            <person name="Martijn J."/>
            <person name="Lind A.E."/>
            <person name="van Eijk R."/>
            <person name="Schleper C."/>
            <person name="Guy L."/>
            <person name="Ettema T.J."/>
        </authorList>
    </citation>
    <scope>NUCLEOTIDE SEQUENCE</scope>
</reference>
<dbReference type="AlphaFoldDB" id="A0A0F9BPC9"/>
<protein>
    <submittedName>
        <fullName evidence="1">Uncharacterized protein</fullName>
    </submittedName>
</protein>
<evidence type="ECO:0000313" key="1">
    <source>
        <dbReference type="EMBL" id="KKK86246.1"/>
    </source>
</evidence>
<comment type="caution">
    <text evidence="1">The sequence shown here is derived from an EMBL/GenBank/DDBJ whole genome shotgun (WGS) entry which is preliminary data.</text>
</comment>